<feature type="region of interest" description="Disordered" evidence="2">
    <location>
        <begin position="574"/>
        <end position="600"/>
    </location>
</feature>
<feature type="region of interest" description="Disordered" evidence="2">
    <location>
        <begin position="949"/>
        <end position="982"/>
    </location>
</feature>
<accession>A0A8J4FC22</accession>
<feature type="region of interest" description="Disordered" evidence="2">
    <location>
        <begin position="520"/>
        <end position="549"/>
    </location>
</feature>
<feature type="compositionally biased region" description="Polar residues" evidence="2">
    <location>
        <begin position="1226"/>
        <end position="1242"/>
    </location>
</feature>
<feature type="compositionally biased region" description="Gly residues" evidence="2">
    <location>
        <begin position="862"/>
        <end position="876"/>
    </location>
</feature>
<name>A0A8J4FC22_9CHLO</name>
<dbReference type="EMBL" id="BNCO01000069">
    <property type="protein sequence ID" value="GIL64809.1"/>
    <property type="molecule type" value="Genomic_DNA"/>
</dbReference>
<feature type="compositionally biased region" description="Gly residues" evidence="2">
    <location>
        <begin position="1205"/>
        <end position="1217"/>
    </location>
</feature>
<feature type="compositionally biased region" description="Gly residues" evidence="2">
    <location>
        <begin position="753"/>
        <end position="762"/>
    </location>
</feature>
<evidence type="ECO:0000313" key="4">
    <source>
        <dbReference type="Proteomes" id="UP000747399"/>
    </source>
</evidence>
<keyword evidence="4" id="KW-1185">Reference proteome</keyword>
<sequence length="1748" mass="177727">MIRNHCYFAVLIISFYILSHLPTLALALSQLRTRRDAGVGGHGLQPEFGVWDRRLGRHDLSVSSIIYSVSKARRVALATMPKVPVRLSATVTPGPTLALRASQIQAVRDSLRNATFAKSVLVSVAAKLVRTRVTLERGAFIHDCSDSSLEDYKARLGAAVGLSAADVQALCVKLQDVMSAQGPTPPVCTSATTLLVVDTTLRLQPAAKEYDVQAALAALPGGNAKLHGLCVPSRSNMPHASVLLNAVLIMPDPLAVYADIAAPTLATPSSPSGVSHGKGGATAIRLDNADSERDTAEVVRWALAENLRQAIATALRIPLDQVHLPASNLIIGEQSVQLPRPSQLTARVLTAASTAPGATTASPSLSFRNAGMMHQQLARTHPWVMPVIVSASAGAAVVLSMMLVSCLWARWRRDSNQKQRATYSSRGGQSVIFHSLDLITEAEAATSPDLSRGSVAPITEELQKYMALTPPEASVPAEALTTASCSNAIAAVAATAVAVSDGTDDKAPTEEVPCQERVSCSVLTRPDRGEEGQVGKGGGGGGGAASVGLVDDLSQGDSLAEQKSDAIIVAMNSPRAAEAASPSPPSSPPTSSAASAAGGSVLAARRPLQPQQWLPMALPISRTGPSGRVSQQQHHHQQQAMLKWAALRRLIEEKRAEAEASQASPSSPAAAAAAAAAAEASGEALPLPPVAVGAWTTPAPAIGSDRLKFIELPHVDDGVTAGPSGMTLGEGVLGPCRLSADAAGASGTTNSGAGSGSGAGTGGSTGLLARVFSRKSRPSGSPALVGTEGRGYRVRQTFTGGIDYANTRASREGDLRLSQSSSSAVSTGSVDAATKRRRRRRRRRRPSREAVVAFDAGDVERGSGGAAVNGSSGGDVNGNDDTDGANDDTDDSYDGGALIRGSPRRDDRPSAGAFLAAAAWGVASPLSARCLQPRLSAVQDANGRDVLLGGGWRPHEGKRFSDVGSAPRSPRNGGDAARTTITGAGGGGRIGVGSTAATLLPQLSLRKGFSLASGRVEVVPQSSPQPRFLNPNPIPGPSVLLPSSSNQSSPRRQPLLSLDGFETIPSVPVVPSELLPVPVASSAAQTRTHGSPSQSRNLSTLGLIGEDVDVPLEEVSRFHGNKPTPIPSPRGGERGDGTDGGVLRSCTSSRAVSILAISAAAAASTAAAATPSSSGGTITVLTHHSVFGQPTTEFVEADLGTQHASGGGGGSVGGDSGSSGSITVGRRNSASLLPTRVQRSSGSFGGSEELYSPRLDCGSGANRGGGSIIRGGAGGAAGSTATMLQYREGQPLPTTALRSRLATAGYTPSSNRSPLSRCAGGNAARTNTAEMTNNPNAASSAIDAAIGPAPPAVDDGEVTAANKVLSVQKSFKVEAGAERVSPTALATAAGPFDGSEARGSVDAVAAAVAEVTPRGPAGAAIVVVGGAENQQRIPAGDGGSVVAVRQLTMGESDGMANPNPNRGFLKEEVGCDGRGEKAPTASGRAVELFLEQHGAVQSCTAGAAAPLPAAGGLQAWEATTGAENGVWDALATGASHATSAASNKGITEVLRPLSRWALQKAIAAADSMASSPGSPPVLASCAAMLDGPVARAQAVGRDAGGGATTVAAAISGLMPDAKGNGDAEPVATAAGIMPAISPAQQELRELQEQLRRLRLVRRRYTEEGLLGTFCRWTIDGGSESNQSGSNNLAGPADGLDPPYRVWRRTLTGVVDAARLTTSGCDSTTGAATAAALEVLNEAGYKQESGGVT</sequence>
<evidence type="ECO:0000256" key="2">
    <source>
        <dbReference type="SAM" id="MobiDB-lite"/>
    </source>
</evidence>
<reference evidence="3" key="1">
    <citation type="journal article" date="2021" name="Proc. Natl. Acad. Sci. U.S.A.">
        <title>Three genomes in the algal genus Volvox reveal the fate of a haploid sex-determining region after a transition to homothallism.</title>
        <authorList>
            <person name="Yamamoto K."/>
            <person name="Hamaji T."/>
            <person name="Kawai-Toyooka H."/>
            <person name="Matsuzaki R."/>
            <person name="Takahashi F."/>
            <person name="Nishimura Y."/>
            <person name="Kawachi M."/>
            <person name="Noguchi H."/>
            <person name="Minakuchi Y."/>
            <person name="Umen J.G."/>
            <person name="Toyoda A."/>
            <person name="Nozaki H."/>
        </authorList>
    </citation>
    <scope>NUCLEOTIDE SEQUENCE</scope>
    <source>
        <strain evidence="3">NIES-3780</strain>
    </source>
</reference>
<feature type="compositionally biased region" description="Basic residues" evidence="2">
    <location>
        <begin position="835"/>
        <end position="846"/>
    </location>
</feature>
<organism evidence="3 4">
    <name type="scientific">Volvox africanus</name>
    <dbReference type="NCBI Taxonomy" id="51714"/>
    <lineage>
        <taxon>Eukaryota</taxon>
        <taxon>Viridiplantae</taxon>
        <taxon>Chlorophyta</taxon>
        <taxon>core chlorophytes</taxon>
        <taxon>Chlorophyceae</taxon>
        <taxon>CS clade</taxon>
        <taxon>Chlamydomonadales</taxon>
        <taxon>Volvocaceae</taxon>
        <taxon>Volvox</taxon>
    </lineage>
</organism>
<dbReference type="Proteomes" id="UP000747399">
    <property type="component" value="Unassembled WGS sequence"/>
</dbReference>
<feature type="compositionally biased region" description="Acidic residues" evidence="2">
    <location>
        <begin position="878"/>
        <end position="893"/>
    </location>
</feature>
<feature type="region of interest" description="Disordered" evidence="2">
    <location>
        <begin position="1020"/>
        <end position="1054"/>
    </location>
</feature>
<feature type="region of interest" description="Disordered" evidence="2">
    <location>
        <begin position="1200"/>
        <end position="1255"/>
    </location>
</feature>
<feature type="compositionally biased region" description="Low complexity" evidence="2">
    <location>
        <begin position="973"/>
        <end position="982"/>
    </location>
</feature>
<feature type="region of interest" description="Disordered" evidence="2">
    <location>
        <begin position="813"/>
        <end position="909"/>
    </location>
</feature>
<protein>
    <submittedName>
        <fullName evidence="3">Uncharacterized protein</fullName>
    </submittedName>
</protein>
<feature type="region of interest" description="Disordered" evidence="2">
    <location>
        <begin position="1304"/>
        <end position="1335"/>
    </location>
</feature>
<feature type="region of interest" description="Disordered" evidence="2">
    <location>
        <begin position="743"/>
        <end position="762"/>
    </location>
</feature>
<evidence type="ECO:0000313" key="3">
    <source>
        <dbReference type="EMBL" id="GIL64809.1"/>
    </source>
</evidence>
<feature type="coiled-coil region" evidence="1">
    <location>
        <begin position="1636"/>
        <end position="1663"/>
    </location>
</feature>
<feature type="compositionally biased region" description="Low complexity" evidence="2">
    <location>
        <begin position="1037"/>
        <end position="1054"/>
    </location>
</feature>
<feature type="compositionally biased region" description="Gly residues" evidence="2">
    <location>
        <begin position="534"/>
        <end position="545"/>
    </location>
</feature>
<feature type="compositionally biased region" description="Low complexity" evidence="2">
    <location>
        <begin position="818"/>
        <end position="829"/>
    </location>
</feature>
<feature type="region of interest" description="Disordered" evidence="2">
    <location>
        <begin position="618"/>
        <end position="640"/>
    </location>
</feature>
<feature type="region of interest" description="Disordered" evidence="2">
    <location>
        <begin position="1117"/>
        <end position="1142"/>
    </location>
</feature>
<gene>
    <name evidence="3" type="ORF">Vafri_18672</name>
</gene>
<proteinExistence type="predicted"/>
<keyword evidence="1" id="KW-0175">Coiled coil</keyword>
<comment type="caution">
    <text evidence="3">The sequence shown here is derived from an EMBL/GenBank/DDBJ whole genome shotgun (WGS) entry which is preliminary data.</text>
</comment>
<feature type="compositionally biased region" description="Low complexity" evidence="2">
    <location>
        <begin position="743"/>
        <end position="752"/>
    </location>
</feature>
<evidence type="ECO:0000256" key="1">
    <source>
        <dbReference type="SAM" id="Coils"/>
    </source>
</evidence>